<dbReference type="Proteomes" id="UP001276659">
    <property type="component" value="Unassembled WGS sequence"/>
</dbReference>
<protein>
    <submittedName>
        <fullName evidence="2">Uncharacterized protein</fullName>
    </submittedName>
</protein>
<proteinExistence type="predicted"/>
<dbReference type="AlphaFoldDB" id="A0AAD9ZF30"/>
<accession>A0AAD9ZF30</accession>
<evidence type="ECO:0000313" key="2">
    <source>
        <dbReference type="EMBL" id="KAK3175197.1"/>
    </source>
</evidence>
<feature type="chain" id="PRO_5041997801" evidence="1">
    <location>
        <begin position="21"/>
        <end position="141"/>
    </location>
</feature>
<reference evidence="2" key="1">
    <citation type="submission" date="2022-11" db="EMBL/GenBank/DDBJ databases">
        <title>Chromosomal genome sequence assembly and mating type (MAT) locus characterization of the leprose asexual lichenized fungus Lepraria neglecta (Nyl.) Erichsen.</title>
        <authorList>
            <person name="Allen J.L."/>
            <person name="Pfeffer B."/>
        </authorList>
    </citation>
    <scope>NUCLEOTIDE SEQUENCE</scope>
    <source>
        <strain evidence="2">Allen 5258</strain>
    </source>
</reference>
<keyword evidence="1" id="KW-0732">Signal</keyword>
<evidence type="ECO:0000256" key="1">
    <source>
        <dbReference type="SAM" id="SignalP"/>
    </source>
</evidence>
<comment type="caution">
    <text evidence="2">The sequence shown here is derived from an EMBL/GenBank/DDBJ whole genome shotgun (WGS) entry which is preliminary data.</text>
</comment>
<organism evidence="2 3">
    <name type="scientific">Lepraria neglecta</name>
    <dbReference type="NCBI Taxonomy" id="209136"/>
    <lineage>
        <taxon>Eukaryota</taxon>
        <taxon>Fungi</taxon>
        <taxon>Dikarya</taxon>
        <taxon>Ascomycota</taxon>
        <taxon>Pezizomycotina</taxon>
        <taxon>Lecanoromycetes</taxon>
        <taxon>OSLEUM clade</taxon>
        <taxon>Lecanoromycetidae</taxon>
        <taxon>Lecanorales</taxon>
        <taxon>Lecanorineae</taxon>
        <taxon>Stereocaulaceae</taxon>
        <taxon>Lepraria</taxon>
    </lineage>
</organism>
<name>A0AAD9ZF30_9LECA</name>
<keyword evidence="3" id="KW-1185">Reference proteome</keyword>
<evidence type="ECO:0000313" key="3">
    <source>
        <dbReference type="Proteomes" id="UP001276659"/>
    </source>
</evidence>
<dbReference type="EMBL" id="JASNWA010000006">
    <property type="protein sequence ID" value="KAK3175197.1"/>
    <property type="molecule type" value="Genomic_DNA"/>
</dbReference>
<sequence>MKLNLLAVAIAAFSMPSSHAAPSQDLLQLKLSIDLSGPAAAPTTVLLVFVGNQPARLGNFYSVNTTVDGAKFSIENPIDVWLVEQYGSGNCTVNTKDGRSFTLVNYGLEKPVSKTVDPAGAFIGGSCGPPDTGDNDAKLGL</sequence>
<gene>
    <name evidence="2" type="ORF">OEA41_002443</name>
</gene>
<feature type="signal peptide" evidence="1">
    <location>
        <begin position="1"/>
        <end position="20"/>
    </location>
</feature>